<name>A0A1P8UX72_9RHOB</name>
<sequence>MFKTILLAVDMNDLPESGHVAEAAVRMAQCEGATLHVINVIPGSGMAMVGSYLGPDQANVIKAEAAEKLTAWAAEAIPAEVLGELHVMQGTIYHEIIKMAQKVGADAIVVGANRPALKDYLVGPNAARVVRHAPQSVLVIR</sequence>
<dbReference type="InterPro" id="IPR006015">
    <property type="entry name" value="Universal_stress_UspA"/>
</dbReference>
<dbReference type="AlphaFoldDB" id="A0A1P8UX72"/>
<dbReference type="Gene3D" id="3.40.50.620">
    <property type="entry name" value="HUPs"/>
    <property type="match status" value="1"/>
</dbReference>
<dbReference type="Pfam" id="PF00582">
    <property type="entry name" value="Usp"/>
    <property type="match status" value="1"/>
</dbReference>
<dbReference type="PANTHER" id="PTHR46268">
    <property type="entry name" value="STRESS RESPONSE PROTEIN NHAX"/>
    <property type="match status" value="1"/>
</dbReference>
<keyword evidence="4" id="KW-1185">Reference proteome</keyword>
<dbReference type="EMBL" id="CP015093">
    <property type="protein sequence ID" value="APZ53982.1"/>
    <property type="molecule type" value="Genomic_DNA"/>
</dbReference>
<dbReference type="CDD" id="cd00293">
    <property type="entry name" value="USP-like"/>
    <property type="match status" value="1"/>
</dbReference>
<protein>
    <submittedName>
        <fullName evidence="3">Universal stress protein UspA-like protein</fullName>
    </submittedName>
</protein>
<evidence type="ECO:0000313" key="4">
    <source>
        <dbReference type="Proteomes" id="UP000187059"/>
    </source>
</evidence>
<dbReference type="PRINTS" id="PR01438">
    <property type="entry name" value="UNVRSLSTRESS"/>
</dbReference>
<dbReference type="STRING" id="1250539.Ga0080574_TMP3648"/>
<dbReference type="PANTHER" id="PTHR46268:SF6">
    <property type="entry name" value="UNIVERSAL STRESS PROTEIN UP12"/>
    <property type="match status" value="1"/>
</dbReference>
<comment type="similarity">
    <text evidence="1">Belongs to the universal stress protein A family.</text>
</comment>
<dbReference type="OrthoDB" id="9792500at2"/>
<dbReference type="SUPFAM" id="SSF52402">
    <property type="entry name" value="Adenine nucleotide alpha hydrolases-like"/>
    <property type="match status" value="1"/>
</dbReference>
<evidence type="ECO:0000313" key="3">
    <source>
        <dbReference type="EMBL" id="APZ53982.1"/>
    </source>
</evidence>
<gene>
    <name evidence="3" type="ORF">Ga0080574_TMP3648</name>
</gene>
<dbReference type="InterPro" id="IPR014729">
    <property type="entry name" value="Rossmann-like_a/b/a_fold"/>
</dbReference>
<reference evidence="3 4" key="1">
    <citation type="submission" date="2016-04" db="EMBL/GenBank/DDBJ databases">
        <title>Deep-sea bacteria in the southern Pacific.</title>
        <authorList>
            <person name="Tang K."/>
        </authorList>
    </citation>
    <scope>NUCLEOTIDE SEQUENCE [LARGE SCALE GENOMIC DNA]</scope>
    <source>
        <strain evidence="3 4">JLT2014</strain>
    </source>
</reference>
<dbReference type="Proteomes" id="UP000187059">
    <property type="component" value="Chromosome"/>
</dbReference>
<proteinExistence type="inferred from homology"/>
<evidence type="ECO:0000259" key="2">
    <source>
        <dbReference type="Pfam" id="PF00582"/>
    </source>
</evidence>
<evidence type="ECO:0000256" key="1">
    <source>
        <dbReference type="ARBA" id="ARBA00008791"/>
    </source>
</evidence>
<dbReference type="RefSeq" id="WP_076703073.1">
    <property type="nucleotide sequence ID" value="NZ_CP015093.1"/>
</dbReference>
<dbReference type="KEGG" id="paby:Ga0080574_TMP3648"/>
<organism evidence="3 4">
    <name type="scientific">Salipiger abyssi</name>
    <dbReference type="NCBI Taxonomy" id="1250539"/>
    <lineage>
        <taxon>Bacteria</taxon>
        <taxon>Pseudomonadati</taxon>
        <taxon>Pseudomonadota</taxon>
        <taxon>Alphaproteobacteria</taxon>
        <taxon>Rhodobacterales</taxon>
        <taxon>Roseobacteraceae</taxon>
        <taxon>Salipiger</taxon>
    </lineage>
</organism>
<dbReference type="InterPro" id="IPR006016">
    <property type="entry name" value="UspA"/>
</dbReference>
<feature type="domain" description="UspA" evidence="2">
    <location>
        <begin position="1"/>
        <end position="141"/>
    </location>
</feature>
<accession>A0A1P8UX72</accession>